<evidence type="ECO:0000256" key="1">
    <source>
        <dbReference type="RuleBase" id="RU363076"/>
    </source>
</evidence>
<organism evidence="2 3">
    <name type="scientific">Paludibacterium paludis</name>
    <dbReference type="NCBI Taxonomy" id="1225769"/>
    <lineage>
        <taxon>Bacteria</taxon>
        <taxon>Pseudomonadati</taxon>
        <taxon>Pseudomonadota</taxon>
        <taxon>Betaproteobacteria</taxon>
        <taxon>Neisseriales</taxon>
        <taxon>Chromobacteriaceae</taxon>
        <taxon>Paludibacterium</taxon>
    </lineage>
</organism>
<gene>
    <name evidence="2" type="ORF">GCM10011289_18420</name>
</gene>
<keyword evidence="1" id="KW-0812">Transmembrane</keyword>
<protein>
    <recommendedName>
        <fullName evidence="1">SURF1-like protein</fullName>
    </recommendedName>
</protein>
<dbReference type="InterPro" id="IPR002994">
    <property type="entry name" value="Surf1/Shy1"/>
</dbReference>
<keyword evidence="1" id="KW-1003">Cell membrane</keyword>
<name>A0A918U9T2_9NEIS</name>
<dbReference type="GO" id="GO:0005886">
    <property type="term" value="C:plasma membrane"/>
    <property type="evidence" value="ECO:0007669"/>
    <property type="project" value="UniProtKB-SubCell"/>
</dbReference>
<dbReference type="PROSITE" id="PS50895">
    <property type="entry name" value="SURF1"/>
    <property type="match status" value="1"/>
</dbReference>
<keyword evidence="1" id="KW-0472">Membrane</keyword>
<proteinExistence type="inferred from homology"/>
<keyword evidence="3" id="KW-1185">Reference proteome</keyword>
<reference evidence="2" key="2">
    <citation type="submission" date="2020-09" db="EMBL/GenBank/DDBJ databases">
        <authorList>
            <person name="Sun Q."/>
            <person name="Kim S."/>
        </authorList>
    </citation>
    <scope>NUCLEOTIDE SEQUENCE</scope>
    <source>
        <strain evidence="2">KCTC 32182</strain>
    </source>
</reference>
<dbReference type="RefSeq" id="WP_229804635.1">
    <property type="nucleotide sequence ID" value="NZ_BMYX01000009.1"/>
</dbReference>
<feature type="transmembrane region" description="Helical" evidence="1">
    <location>
        <begin position="189"/>
        <end position="208"/>
    </location>
</feature>
<evidence type="ECO:0000313" key="3">
    <source>
        <dbReference type="Proteomes" id="UP000645257"/>
    </source>
</evidence>
<evidence type="ECO:0000313" key="2">
    <source>
        <dbReference type="EMBL" id="GGY15483.1"/>
    </source>
</evidence>
<dbReference type="AlphaFoldDB" id="A0A918U9T2"/>
<comment type="subcellular location">
    <subcellularLocation>
        <location evidence="1">Cell membrane</location>
        <topology evidence="1">Multi-pass membrane protein</topology>
    </subcellularLocation>
</comment>
<comment type="caution">
    <text evidence="1">Lacks conserved residue(s) required for the propagation of feature annotation.</text>
</comment>
<sequence length="212" mass="22635">MGVLLLAMALLPFFLSAWQWRRAEARTAALAAYDAAARRAPVPVLSLPAEHLPQGERVSLAGPVVGAPAWLDNVTLNERHGALLLYPVRLADHSIILVAPGWVETGRPIALPPLPAALTGRWVGVPRHFTLPGAVAGSSGRVDALDAHELSRRLGGVVRPGVVALDAAPAPLATWSPRPPYDPSRHAGYALQWLLMGGCLMAAGFYRLRRRA</sequence>
<dbReference type="Pfam" id="PF02104">
    <property type="entry name" value="SURF1"/>
    <property type="match status" value="1"/>
</dbReference>
<comment type="caution">
    <text evidence="2">The sequence shown here is derived from an EMBL/GenBank/DDBJ whole genome shotgun (WGS) entry which is preliminary data.</text>
</comment>
<keyword evidence="1" id="KW-1133">Transmembrane helix</keyword>
<reference evidence="2" key="1">
    <citation type="journal article" date="2014" name="Int. J. Syst. Evol. Microbiol.">
        <title>Complete genome sequence of Corynebacterium casei LMG S-19264T (=DSM 44701T), isolated from a smear-ripened cheese.</title>
        <authorList>
            <consortium name="US DOE Joint Genome Institute (JGI-PGF)"/>
            <person name="Walter F."/>
            <person name="Albersmeier A."/>
            <person name="Kalinowski J."/>
            <person name="Ruckert C."/>
        </authorList>
    </citation>
    <scope>NUCLEOTIDE SEQUENCE</scope>
    <source>
        <strain evidence="2">KCTC 32182</strain>
    </source>
</reference>
<comment type="similarity">
    <text evidence="1">Belongs to the SURF1 family.</text>
</comment>
<dbReference type="Proteomes" id="UP000645257">
    <property type="component" value="Unassembled WGS sequence"/>
</dbReference>
<accession>A0A918U9T2</accession>
<dbReference type="EMBL" id="BMYX01000009">
    <property type="protein sequence ID" value="GGY15483.1"/>
    <property type="molecule type" value="Genomic_DNA"/>
</dbReference>